<keyword evidence="2" id="KW-1185">Reference proteome</keyword>
<organism evidence="1 2">
    <name type="scientific">Streptomyces adustus</name>
    <dbReference type="NCBI Taxonomy" id="1609272"/>
    <lineage>
        <taxon>Bacteria</taxon>
        <taxon>Bacillati</taxon>
        <taxon>Actinomycetota</taxon>
        <taxon>Actinomycetes</taxon>
        <taxon>Kitasatosporales</taxon>
        <taxon>Streptomycetaceae</taxon>
        <taxon>Streptomyces</taxon>
    </lineage>
</organism>
<dbReference type="EMBL" id="VJZD01000140">
    <property type="protein sequence ID" value="MPY35039.1"/>
    <property type="molecule type" value="Genomic_DNA"/>
</dbReference>
<dbReference type="AlphaFoldDB" id="A0A5N8VJ02"/>
<evidence type="ECO:0000313" key="1">
    <source>
        <dbReference type="EMBL" id="MPY35039.1"/>
    </source>
</evidence>
<sequence>MDVNLLTMDLADLTSAGGGGDSVLNDCLGTGEDVKAVQSHAPIPDPDWQAAWESALTAIHNGYQDCAEGFSGKGKAEIESAAATLTAVTKEFGP</sequence>
<accession>A0A5N8VJ02</accession>
<dbReference type="Proteomes" id="UP000325849">
    <property type="component" value="Unassembled WGS sequence"/>
</dbReference>
<reference evidence="1 2" key="1">
    <citation type="submission" date="2019-07" db="EMBL/GenBank/DDBJ databases">
        <title>New species of Amycolatopsis and Streptomyces.</title>
        <authorList>
            <person name="Duangmal K."/>
            <person name="Teo W.F.A."/>
            <person name="Lipun K."/>
        </authorList>
    </citation>
    <scope>NUCLEOTIDE SEQUENCE [LARGE SCALE GENOMIC DNA]</scope>
    <source>
        <strain evidence="1 2">NBRC 109810</strain>
    </source>
</reference>
<evidence type="ECO:0000313" key="2">
    <source>
        <dbReference type="Proteomes" id="UP000325849"/>
    </source>
</evidence>
<name>A0A5N8VJ02_9ACTN</name>
<proteinExistence type="predicted"/>
<comment type="caution">
    <text evidence="1">The sequence shown here is derived from an EMBL/GenBank/DDBJ whole genome shotgun (WGS) entry which is preliminary data.</text>
</comment>
<protein>
    <submittedName>
        <fullName evidence="1">Uncharacterized protein</fullName>
    </submittedName>
</protein>
<gene>
    <name evidence="1" type="ORF">FNH09_28485</name>
</gene>
<dbReference type="RefSeq" id="WP_152892785.1">
    <property type="nucleotide sequence ID" value="NZ_VJZD01000140.1"/>
</dbReference>